<keyword evidence="1" id="KW-1133">Transmembrane helix</keyword>
<dbReference type="PANTHER" id="PTHR38339">
    <property type="entry name" value="TRANSGLUTAMINASE DOMAIN PROTEIN"/>
    <property type="match status" value="1"/>
</dbReference>
<dbReference type="OrthoDB" id="9804872at2"/>
<evidence type="ECO:0000259" key="2">
    <source>
        <dbReference type="SMART" id="SM00460"/>
    </source>
</evidence>
<keyword evidence="4" id="KW-1185">Reference proteome</keyword>
<sequence>MTNQFYRTNTSTDRVWTAPFGWIHVLLFCLCLLITESCIAGEKQGFIKIKVDLKVSQSSQVAKIWIPYPVSDENQLIENMAIKGNFVNSAVYTEPQSGALYFFAEWPKEIQEKDMEMGFKVSTKERKNTNLLDTGAPVPLEIQKYLASDWWVPTEGQVAEIANSIQKDKTGILEKARAVYDWVVENTYRDPNVKGCGLGIVEVTLSKRSGKCADLGSVYVALARNVGVPAREVFGLRLGKKANQDITGGYHCWAEFYLPGAGWIAVDPADVRKKMLVDKLELADVKELREYFFGGVDADRMVLETGGRGITLQPAQESEPVNYLMYPYAEINGKALDYFDPENFRYSVQFKQL</sequence>
<accession>A0A1V8M5X3</accession>
<dbReference type="AlphaFoldDB" id="A0A1V8M5X3"/>
<gene>
    <name evidence="3" type="ORF">AU255_03065</name>
</gene>
<dbReference type="STRING" id="1420851.AU255_03065"/>
<dbReference type="EMBL" id="LPUF01000001">
    <property type="protein sequence ID" value="OQK16898.1"/>
    <property type="molecule type" value="Genomic_DNA"/>
</dbReference>
<dbReference type="Proteomes" id="UP000191980">
    <property type="component" value="Unassembled WGS sequence"/>
</dbReference>
<evidence type="ECO:0000313" key="3">
    <source>
        <dbReference type="EMBL" id="OQK16898.1"/>
    </source>
</evidence>
<name>A0A1V8M5X3_9GAMM</name>
<keyword evidence="1" id="KW-0472">Membrane</keyword>
<keyword evidence="1" id="KW-0812">Transmembrane</keyword>
<proteinExistence type="predicted"/>
<reference evidence="3 4" key="1">
    <citation type="submission" date="2015-12" db="EMBL/GenBank/DDBJ databases">
        <authorList>
            <person name="Shamseldin A."/>
            <person name="Moawad H."/>
            <person name="Abd El-Rahim W.M."/>
            <person name="Sadowsky M.J."/>
        </authorList>
    </citation>
    <scope>NUCLEOTIDE SEQUENCE [LARGE SCALE GENOMIC DNA]</scope>
    <source>
        <strain evidence="3 4">WF1</strain>
    </source>
</reference>
<dbReference type="InterPro" id="IPR038765">
    <property type="entry name" value="Papain-like_cys_pep_sf"/>
</dbReference>
<dbReference type="SUPFAM" id="SSF54001">
    <property type="entry name" value="Cysteine proteinases"/>
    <property type="match status" value="1"/>
</dbReference>
<dbReference type="PANTHER" id="PTHR38339:SF1">
    <property type="entry name" value="TRANSGLUTAMINASE-LIKE DOMAIN-CONTAINING PROTEIN"/>
    <property type="match status" value="1"/>
</dbReference>
<dbReference type="SMART" id="SM00460">
    <property type="entry name" value="TGc"/>
    <property type="match status" value="1"/>
</dbReference>
<dbReference type="RefSeq" id="WP_158083039.1">
    <property type="nucleotide sequence ID" value="NZ_LPUF01000001.1"/>
</dbReference>
<dbReference type="InterPro" id="IPR002931">
    <property type="entry name" value="Transglutaminase-like"/>
</dbReference>
<evidence type="ECO:0000313" key="4">
    <source>
        <dbReference type="Proteomes" id="UP000191980"/>
    </source>
</evidence>
<protein>
    <recommendedName>
        <fullName evidence="2">Transglutaminase-like domain-containing protein</fullName>
    </recommendedName>
</protein>
<feature type="transmembrane region" description="Helical" evidence="1">
    <location>
        <begin position="20"/>
        <end position="40"/>
    </location>
</feature>
<feature type="domain" description="Transglutaminase-like" evidence="2">
    <location>
        <begin position="204"/>
        <end position="270"/>
    </location>
</feature>
<organism evidence="3 4">
    <name type="scientific">Methyloprofundus sedimenti</name>
    <dbReference type="NCBI Taxonomy" id="1420851"/>
    <lineage>
        <taxon>Bacteria</taxon>
        <taxon>Pseudomonadati</taxon>
        <taxon>Pseudomonadota</taxon>
        <taxon>Gammaproteobacteria</taxon>
        <taxon>Methylococcales</taxon>
        <taxon>Methylococcaceae</taxon>
        <taxon>Methyloprofundus</taxon>
    </lineage>
</organism>
<comment type="caution">
    <text evidence="3">The sequence shown here is derived from an EMBL/GenBank/DDBJ whole genome shotgun (WGS) entry which is preliminary data.</text>
</comment>
<evidence type="ECO:0000256" key="1">
    <source>
        <dbReference type="SAM" id="Phobius"/>
    </source>
</evidence>
<dbReference type="Pfam" id="PF01841">
    <property type="entry name" value="Transglut_core"/>
    <property type="match status" value="1"/>
</dbReference>
<dbReference type="Gene3D" id="3.10.620.30">
    <property type="match status" value="1"/>
</dbReference>